<dbReference type="Pfam" id="PF22669">
    <property type="entry name" value="Exo_endo_phos2"/>
    <property type="match status" value="2"/>
</dbReference>
<accession>A0AAN8XLI7</accession>
<dbReference type="PANTHER" id="PTHR47039:SF1">
    <property type="entry name" value="INOSITOL POLYPHOSPHATE 5-PHOSPHATASE E"/>
    <property type="match status" value="1"/>
</dbReference>
<gene>
    <name evidence="4" type="ORF">RUM43_004471</name>
</gene>
<dbReference type="GO" id="GO:0046856">
    <property type="term" value="P:phosphatidylinositol dephosphorylation"/>
    <property type="evidence" value="ECO:0007669"/>
    <property type="project" value="InterPro"/>
</dbReference>
<keyword evidence="2" id="KW-1133">Transmembrane helix</keyword>
<evidence type="ECO:0000313" key="4">
    <source>
        <dbReference type="EMBL" id="KAK6642969.1"/>
    </source>
</evidence>
<dbReference type="InterPro" id="IPR000300">
    <property type="entry name" value="IPPc"/>
</dbReference>
<evidence type="ECO:0000256" key="1">
    <source>
        <dbReference type="SAM" id="MobiDB-lite"/>
    </source>
</evidence>
<organism evidence="4 5">
    <name type="scientific">Polyplax serrata</name>
    <name type="common">Common mouse louse</name>
    <dbReference type="NCBI Taxonomy" id="468196"/>
    <lineage>
        <taxon>Eukaryota</taxon>
        <taxon>Metazoa</taxon>
        <taxon>Ecdysozoa</taxon>
        <taxon>Arthropoda</taxon>
        <taxon>Hexapoda</taxon>
        <taxon>Insecta</taxon>
        <taxon>Pterygota</taxon>
        <taxon>Neoptera</taxon>
        <taxon>Paraneoptera</taxon>
        <taxon>Psocodea</taxon>
        <taxon>Troctomorpha</taxon>
        <taxon>Phthiraptera</taxon>
        <taxon>Anoplura</taxon>
        <taxon>Polyplacidae</taxon>
        <taxon>Polyplax</taxon>
    </lineage>
</organism>
<dbReference type="PANTHER" id="PTHR47039">
    <property type="entry name" value="INOSITOL POLYPHOSPHATE 5-PHOSPHATASE E"/>
    <property type="match status" value="1"/>
</dbReference>
<keyword evidence="2" id="KW-0472">Membrane</keyword>
<feature type="transmembrane region" description="Helical" evidence="2">
    <location>
        <begin position="429"/>
        <end position="450"/>
    </location>
</feature>
<feature type="region of interest" description="Disordered" evidence="1">
    <location>
        <begin position="78"/>
        <end position="97"/>
    </location>
</feature>
<feature type="region of interest" description="Disordered" evidence="1">
    <location>
        <begin position="160"/>
        <end position="191"/>
    </location>
</feature>
<protein>
    <recommendedName>
        <fullName evidence="3">Inositol polyphosphate-related phosphatase domain-containing protein</fullName>
    </recommendedName>
</protein>
<proteinExistence type="predicted"/>
<dbReference type="GO" id="GO:0016791">
    <property type="term" value="F:phosphatase activity"/>
    <property type="evidence" value="ECO:0007669"/>
    <property type="project" value="InterPro"/>
</dbReference>
<sequence>MSLSKLLTQNKSKVGCFNTGAEDDNVMDKMSNVNSLTMSQKKSRHMLRKNLTRGYSDPESKTTRLSLCCAVTESSSHTPPHSNHFQTTQLGSRTCDDDSHVVQTRDCESQTVDSNPECGMITGTPIKKSTIETTVIADAETQYVPTETCKNDVLYTLNNQPSGSLSPVKFADEDEDEDEEIASSGSSNSLTLCQSDDLVRRHHTKRLSVDNLIVSPPSPPFSVRHSSPDSVKSVPELKDRRRRMSHDSARENKMGSKLEAGDGENSRHVSMDSLARQSLLAAQVLHLIPTEKARERNFLHGRIGANSMLGPVELDRVLPKREIKIFVGTWNMNGEPPPPELNDFMLPNGLEHIPDVIAVGTQESSPERFDWEVKIQETIGPSHVLFHSAALGTIHLAIFLRRDLLWYCSVAEESSLSVRPGMAFRTKGAVAIAFILFGTSYLFITSHLTAHQDKVKERIHDVKRIVRSLDLPKNLPLRHRLKSKGTCLSTFQEGSITFPPTYKYDVGTQNFDTSSKQRTPAYTDRILFKSKGGNLSCITYSSVPTICTSDHKPVWGVYRGTVRPGIDTIPLSAGLFNREVYLEGIKRRAADLGRRDLGLAAFCSIQ</sequence>
<dbReference type="SMART" id="SM00128">
    <property type="entry name" value="IPPc"/>
    <property type="match status" value="1"/>
</dbReference>
<dbReference type="SUPFAM" id="SSF56219">
    <property type="entry name" value="DNase I-like"/>
    <property type="match status" value="1"/>
</dbReference>
<evidence type="ECO:0000259" key="3">
    <source>
        <dbReference type="SMART" id="SM00128"/>
    </source>
</evidence>
<feature type="compositionally biased region" description="Polar residues" evidence="1">
    <location>
        <begin position="78"/>
        <end position="92"/>
    </location>
</feature>
<dbReference type="Proteomes" id="UP001372834">
    <property type="component" value="Unassembled WGS sequence"/>
</dbReference>
<dbReference type="EMBL" id="JAWJWE010000002">
    <property type="protein sequence ID" value="KAK6642969.1"/>
    <property type="molecule type" value="Genomic_DNA"/>
</dbReference>
<feature type="domain" description="Inositol polyphosphate-related phosphatase" evidence="3">
    <location>
        <begin position="321"/>
        <end position="566"/>
    </location>
</feature>
<keyword evidence="2" id="KW-0812">Transmembrane</keyword>
<dbReference type="Gene3D" id="3.60.10.10">
    <property type="entry name" value="Endonuclease/exonuclease/phosphatase"/>
    <property type="match status" value="2"/>
</dbReference>
<evidence type="ECO:0000313" key="5">
    <source>
        <dbReference type="Proteomes" id="UP001372834"/>
    </source>
</evidence>
<dbReference type="InterPro" id="IPR036691">
    <property type="entry name" value="Endo/exonu/phosph_ase_sf"/>
</dbReference>
<feature type="compositionally biased region" description="Acidic residues" evidence="1">
    <location>
        <begin position="172"/>
        <end position="181"/>
    </location>
</feature>
<dbReference type="InterPro" id="IPR053321">
    <property type="entry name" value="IPP-5-Phosphatase_Type_IV"/>
</dbReference>
<comment type="caution">
    <text evidence="4">The sequence shown here is derived from an EMBL/GenBank/DDBJ whole genome shotgun (WGS) entry which is preliminary data.</text>
</comment>
<dbReference type="AlphaFoldDB" id="A0AAN8XLI7"/>
<feature type="compositionally biased region" description="Basic and acidic residues" evidence="1">
    <location>
        <begin position="235"/>
        <end position="266"/>
    </location>
</feature>
<name>A0AAN8XLI7_POLSC</name>
<feature type="region of interest" description="Disordered" evidence="1">
    <location>
        <begin position="211"/>
        <end position="266"/>
    </location>
</feature>
<evidence type="ECO:0000256" key="2">
    <source>
        <dbReference type="SAM" id="Phobius"/>
    </source>
</evidence>
<reference evidence="4 5" key="1">
    <citation type="submission" date="2023-10" db="EMBL/GenBank/DDBJ databases">
        <title>Genomes of two closely related lineages of the louse Polyplax serrata with different host specificities.</title>
        <authorList>
            <person name="Martinu J."/>
            <person name="Tarabai H."/>
            <person name="Stefka J."/>
            <person name="Hypsa V."/>
        </authorList>
    </citation>
    <scope>NUCLEOTIDE SEQUENCE [LARGE SCALE GENOMIC DNA]</scope>
    <source>
        <strain evidence="4">HR10_N</strain>
    </source>
</reference>